<protein>
    <recommendedName>
        <fullName evidence="3">Reverse transcriptase Ty1/copia-type domain-containing protein</fullName>
    </recommendedName>
</protein>
<reference evidence="1" key="1">
    <citation type="submission" date="2019-09" db="EMBL/GenBank/DDBJ databases">
        <title>Draft genome information of white flower Hibiscus syriacus.</title>
        <authorList>
            <person name="Kim Y.-M."/>
        </authorList>
    </citation>
    <scope>NUCLEOTIDE SEQUENCE [LARGE SCALE GENOMIC DNA]</scope>
    <source>
        <strain evidence="1">YM2019G1</strain>
    </source>
</reference>
<evidence type="ECO:0000313" key="2">
    <source>
        <dbReference type="Proteomes" id="UP000436088"/>
    </source>
</evidence>
<dbReference type="PANTHER" id="PTHR11439:SF467">
    <property type="entry name" value="INTEGRASE CATALYTIC DOMAIN-CONTAINING PROTEIN"/>
    <property type="match status" value="1"/>
</dbReference>
<comment type="caution">
    <text evidence="1">The sequence shown here is derived from an EMBL/GenBank/DDBJ whole genome shotgun (WGS) entry which is preliminary data.</text>
</comment>
<dbReference type="PANTHER" id="PTHR11439">
    <property type="entry name" value="GAG-POL-RELATED RETROTRANSPOSON"/>
    <property type="match status" value="1"/>
</dbReference>
<proteinExistence type="predicted"/>
<dbReference type="AlphaFoldDB" id="A0A6A2WWC2"/>
<dbReference type="CDD" id="cd09272">
    <property type="entry name" value="RNase_HI_RT_Ty1"/>
    <property type="match status" value="1"/>
</dbReference>
<name>A0A6A2WWC2_HIBSY</name>
<keyword evidence="2" id="KW-1185">Reference proteome</keyword>
<dbReference type="EMBL" id="VEPZ02001607">
    <property type="protein sequence ID" value="KAE8665748.1"/>
    <property type="molecule type" value="Genomic_DNA"/>
</dbReference>
<evidence type="ECO:0000313" key="1">
    <source>
        <dbReference type="EMBL" id="KAE8665748.1"/>
    </source>
</evidence>
<accession>A0A6A2WWC2</accession>
<organism evidence="1 2">
    <name type="scientific">Hibiscus syriacus</name>
    <name type="common">Rose of Sharon</name>
    <dbReference type="NCBI Taxonomy" id="106335"/>
    <lineage>
        <taxon>Eukaryota</taxon>
        <taxon>Viridiplantae</taxon>
        <taxon>Streptophyta</taxon>
        <taxon>Embryophyta</taxon>
        <taxon>Tracheophyta</taxon>
        <taxon>Spermatophyta</taxon>
        <taxon>Magnoliopsida</taxon>
        <taxon>eudicotyledons</taxon>
        <taxon>Gunneridae</taxon>
        <taxon>Pentapetalae</taxon>
        <taxon>rosids</taxon>
        <taxon>malvids</taxon>
        <taxon>Malvales</taxon>
        <taxon>Malvaceae</taxon>
        <taxon>Malvoideae</taxon>
        <taxon>Hibiscus</taxon>
    </lineage>
</organism>
<dbReference type="Proteomes" id="UP000436088">
    <property type="component" value="Unassembled WGS sequence"/>
</dbReference>
<gene>
    <name evidence="1" type="ORF">F3Y22_tig00112530pilonHSYRG00240</name>
</gene>
<sequence length="595" mass="67197">MTKIFPSLKITHSLPPRAVIWCAPLRRDLHYRLPISLSWLYLVSTPFSSSTVYRTSSSMAVTGPLQPATIPSGIIIVIVKNPSFRHIHHTKLPLPTYGIDGVSAESLSFSCLIFFHPKSSKSHFPNDLATLLENIDPIPLLMPLPWQVKLSRQVELTDVVVASNCDDWIEYVKLNAGLLGLDLAIVMNEPTKLTDTSPEADKKLWENWERSNRLMMSFLKLSIVPNINLSQPKTENVRDFVAEIKKCTMTYIVDKSVVAALIDDLSNREEREDLKVKLPQANFSYCGNSNKWLMDMKEELKYVDDNNVWEMTELPKDSKESVISGSLRPNETLRAMSRCTKPYLLPKVVESKFIILVLYVDDILLATSDRGLLHDVKGYISSNIEMKDICEASYGRYQSNPILVHWRAAKKALRYLQGTKDHMLTYRKTSNLKVVGYSDSDYAGCSDTRKFTFGYVFLLVDGDVSWKSGKQSVIATSTMDAEFVACFEAIVQSLWLRNFVDDLGIVGTIAKPMRIYCDNTTTVFLSKNNRYSKGSKHMDLKYLSVKEEVQNQRVQILHIGTNDMIADLSTKGLALKTFIGHVSEIGVVTKSLYSG</sequence>
<evidence type="ECO:0008006" key="3">
    <source>
        <dbReference type="Google" id="ProtNLM"/>
    </source>
</evidence>